<evidence type="ECO:0000259" key="7">
    <source>
        <dbReference type="Pfam" id="PF17917"/>
    </source>
</evidence>
<keyword evidence="2" id="KW-0548">Nucleotidyltransferase</keyword>
<dbReference type="OrthoDB" id="6380665at2759"/>
<evidence type="ECO:0000256" key="2">
    <source>
        <dbReference type="ARBA" id="ARBA00022695"/>
    </source>
</evidence>
<dbReference type="EMBL" id="HACA01007730">
    <property type="protein sequence ID" value="CDW25091.1"/>
    <property type="molecule type" value="Transcribed_RNA"/>
</dbReference>
<sequence length="114" mass="13073">MVWSAWSLIASRKLSKSEANYSQIDKEATGTIYGLKKFKRYLIGRHFKIKTDHKPLQYIINPCKDLPSVVSTRLARFSMLFSTFDYSIQIVRGIDHSHVDAFSRVTSRRSSVSG</sequence>
<dbReference type="GO" id="GO:0016787">
    <property type="term" value="F:hydrolase activity"/>
    <property type="evidence" value="ECO:0007669"/>
    <property type="project" value="UniProtKB-KW"/>
</dbReference>
<dbReference type="PANTHER" id="PTHR37984">
    <property type="entry name" value="PROTEIN CBG26694"/>
    <property type="match status" value="1"/>
</dbReference>
<dbReference type="GO" id="GO:0004519">
    <property type="term" value="F:endonuclease activity"/>
    <property type="evidence" value="ECO:0007669"/>
    <property type="project" value="UniProtKB-KW"/>
</dbReference>
<dbReference type="Pfam" id="PF17917">
    <property type="entry name" value="RT_RNaseH"/>
    <property type="match status" value="1"/>
</dbReference>
<dbReference type="AlphaFoldDB" id="A0A0K2THT7"/>
<protein>
    <submittedName>
        <fullName evidence="8">Putative LOC100494601 [Xenopus (Silurana) tropicalis]</fullName>
    </submittedName>
</protein>
<keyword evidence="1" id="KW-0808">Transferase</keyword>
<evidence type="ECO:0000256" key="6">
    <source>
        <dbReference type="ARBA" id="ARBA00022918"/>
    </source>
</evidence>
<organism evidence="8">
    <name type="scientific">Lepeophtheirus salmonis</name>
    <name type="common">Salmon louse</name>
    <name type="synonym">Caligus salmonis</name>
    <dbReference type="NCBI Taxonomy" id="72036"/>
    <lineage>
        <taxon>Eukaryota</taxon>
        <taxon>Metazoa</taxon>
        <taxon>Ecdysozoa</taxon>
        <taxon>Arthropoda</taxon>
        <taxon>Crustacea</taxon>
        <taxon>Multicrustacea</taxon>
        <taxon>Hexanauplia</taxon>
        <taxon>Copepoda</taxon>
        <taxon>Siphonostomatoida</taxon>
        <taxon>Caligidae</taxon>
        <taxon>Lepeophtheirus</taxon>
    </lineage>
</organism>
<feature type="domain" description="Reverse transcriptase RNase H-like" evidence="7">
    <location>
        <begin position="10"/>
        <end position="84"/>
    </location>
</feature>
<name>A0A0K2THT7_LEPSM</name>
<keyword evidence="6" id="KW-0695">RNA-directed DNA polymerase</keyword>
<dbReference type="PANTHER" id="PTHR37984:SF5">
    <property type="entry name" value="PROTEIN NYNRIN-LIKE"/>
    <property type="match status" value="1"/>
</dbReference>
<evidence type="ECO:0000256" key="4">
    <source>
        <dbReference type="ARBA" id="ARBA00022759"/>
    </source>
</evidence>
<evidence type="ECO:0000256" key="3">
    <source>
        <dbReference type="ARBA" id="ARBA00022722"/>
    </source>
</evidence>
<evidence type="ECO:0000313" key="8">
    <source>
        <dbReference type="EMBL" id="CDW25091.1"/>
    </source>
</evidence>
<evidence type="ECO:0000256" key="1">
    <source>
        <dbReference type="ARBA" id="ARBA00022679"/>
    </source>
</evidence>
<evidence type="ECO:0000256" key="5">
    <source>
        <dbReference type="ARBA" id="ARBA00022801"/>
    </source>
</evidence>
<keyword evidence="3" id="KW-0540">Nuclease</keyword>
<keyword evidence="5" id="KW-0378">Hydrolase</keyword>
<keyword evidence="4" id="KW-0255">Endonuclease</keyword>
<proteinExistence type="predicted"/>
<dbReference type="CDD" id="cd09274">
    <property type="entry name" value="RNase_HI_RT_Ty3"/>
    <property type="match status" value="1"/>
</dbReference>
<accession>A0A0K2THT7</accession>
<dbReference type="SUPFAM" id="SSF56672">
    <property type="entry name" value="DNA/RNA polymerases"/>
    <property type="match status" value="1"/>
</dbReference>
<reference evidence="8" key="1">
    <citation type="submission" date="2014-05" db="EMBL/GenBank/DDBJ databases">
        <authorList>
            <person name="Chronopoulou M."/>
        </authorList>
    </citation>
    <scope>NUCLEOTIDE SEQUENCE</scope>
    <source>
        <tissue evidence="8">Whole organism</tissue>
    </source>
</reference>
<dbReference type="InterPro" id="IPR050951">
    <property type="entry name" value="Retrovirus_Pol_polyprotein"/>
</dbReference>
<dbReference type="GO" id="GO:0003964">
    <property type="term" value="F:RNA-directed DNA polymerase activity"/>
    <property type="evidence" value="ECO:0007669"/>
    <property type="project" value="UniProtKB-KW"/>
</dbReference>
<dbReference type="InterPro" id="IPR043502">
    <property type="entry name" value="DNA/RNA_pol_sf"/>
</dbReference>
<dbReference type="InterPro" id="IPR041373">
    <property type="entry name" value="RT_RNaseH"/>
</dbReference>